<dbReference type="AlphaFoldDB" id="A0A7D6ZLU9"/>
<dbReference type="InterPro" id="IPR051677">
    <property type="entry name" value="AfsR-DnrI-RedD_regulator"/>
</dbReference>
<keyword evidence="7" id="KW-1185">Reference proteome</keyword>
<dbReference type="Pfam" id="PF03704">
    <property type="entry name" value="BTAD"/>
    <property type="match status" value="1"/>
</dbReference>
<evidence type="ECO:0000259" key="5">
    <source>
        <dbReference type="PROSITE" id="PS50006"/>
    </source>
</evidence>
<reference evidence="6 7" key="1">
    <citation type="submission" date="2020-07" db="EMBL/GenBank/DDBJ databases">
        <authorList>
            <person name="Zhuang K."/>
            <person name="Ran Y."/>
        </authorList>
    </citation>
    <scope>NUCLEOTIDE SEQUENCE [LARGE SCALE GENOMIC DNA]</scope>
    <source>
        <strain evidence="6 7">WCH-YHL-001</strain>
    </source>
</reference>
<dbReference type="SMART" id="SM00240">
    <property type="entry name" value="FHA"/>
    <property type="match status" value="1"/>
</dbReference>
<evidence type="ECO:0000256" key="2">
    <source>
        <dbReference type="ARBA" id="ARBA00023015"/>
    </source>
</evidence>
<evidence type="ECO:0000256" key="1">
    <source>
        <dbReference type="ARBA" id="ARBA00022553"/>
    </source>
</evidence>
<dbReference type="Gene3D" id="1.10.10.10">
    <property type="entry name" value="Winged helix-like DNA-binding domain superfamily/Winged helix DNA-binding domain"/>
    <property type="match status" value="1"/>
</dbReference>
<feature type="region of interest" description="Disordered" evidence="4">
    <location>
        <begin position="249"/>
        <end position="274"/>
    </location>
</feature>
<dbReference type="EMBL" id="CP059399">
    <property type="protein sequence ID" value="QLY33707.1"/>
    <property type="molecule type" value="Genomic_DNA"/>
</dbReference>
<dbReference type="SUPFAM" id="SSF46894">
    <property type="entry name" value="C-terminal effector domain of the bipartite response regulators"/>
    <property type="match status" value="1"/>
</dbReference>
<dbReference type="Gene3D" id="1.25.40.10">
    <property type="entry name" value="Tetratricopeptide repeat domain"/>
    <property type="match status" value="1"/>
</dbReference>
<dbReference type="InterPro" id="IPR005158">
    <property type="entry name" value="BTAD"/>
</dbReference>
<gene>
    <name evidence="6" type="ORF">H0264_17040</name>
</gene>
<evidence type="ECO:0000313" key="7">
    <source>
        <dbReference type="Proteomes" id="UP000515512"/>
    </source>
</evidence>
<sequence>MGLNIELLGAVRLAVDGRPLSTGGPKPQALLAILTVNRRSGVAARVLIDAIWDGQPPGNAAGGLHGYLSVLRRELRNAGVDDATVLQTVANGCYLLDIADEDCDIGRFERARTAGLAAVAQGDHATASRCFTEALDEWHGDPVAGLRGLGFADRLAADLTERRLTVVLARADAETACGRGDSVTAELAAAATAHPLHEGVWQRLIRALYAAGRPGEALEAYHLIRRRLAEDLGLDTDPETDALRDAILHQRPPAAPRPPSGRTETAATDADSTAALRLPDGRVLEVPARGLRIGRDRNNDLVLDDPRVSRAHARLVVRAAGVVIHDLGSVNGVYVNGGQILGHAALTDGDLLGIGSTTLRFEKTG</sequence>
<dbReference type="SUPFAM" id="SSF48452">
    <property type="entry name" value="TPR-like"/>
    <property type="match status" value="1"/>
</dbReference>
<protein>
    <submittedName>
        <fullName evidence="6">FHA domain-containing protein</fullName>
    </submittedName>
</protein>
<dbReference type="InterPro" id="IPR000253">
    <property type="entry name" value="FHA_dom"/>
</dbReference>
<dbReference type="InterPro" id="IPR036388">
    <property type="entry name" value="WH-like_DNA-bd_sf"/>
</dbReference>
<dbReference type="Pfam" id="PF00498">
    <property type="entry name" value="FHA"/>
    <property type="match status" value="1"/>
</dbReference>
<dbReference type="Gene3D" id="2.60.200.20">
    <property type="match status" value="1"/>
</dbReference>
<accession>A0A7D6ZLU9</accession>
<name>A0A7D6ZLU9_9NOCA</name>
<proteinExistence type="predicted"/>
<keyword evidence="2" id="KW-0805">Transcription regulation</keyword>
<evidence type="ECO:0000313" key="6">
    <source>
        <dbReference type="EMBL" id="QLY33707.1"/>
    </source>
</evidence>
<dbReference type="InterPro" id="IPR011990">
    <property type="entry name" value="TPR-like_helical_dom_sf"/>
</dbReference>
<dbReference type="InterPro" id="IPR008984">
    <property type="entry name" value="SMAD_FHA_dom_sf"/>
</dbReference>
<feature type="domain" description="FHA" evidence="5">
    <location>
        <begin position="291"/>
        <end position="340"/>
    </location>
</feature>
<dbReference type="Proteomes" id="UP000515512">
    <property type="component" value="Chromosome"/>
</dbReference>
<dbReference type="CDD" id="cd15831">
    <property type="entry name" value="BTAD"/>
    <property type="match status" value="1"/>
</dbReference>
<organism evidence="6 7">
    <name type="scientific">Nocardia huaxiensis</name>
    <dbReference type="NCBI Taxonomy" id="2755382"/>
    <lineage>
        <taxon>Bacteria</taxon>
        <taxon>Bacillati</taxon>
        <taxon>Actinomycetota</taxon>
        <taxon>Actinomycetes</taxon>
        <taxon>Mycobacteriales</taxon>
        <taxon>Nocardiaceae</taxon>
        <taxon>Nocardia</taxon>
    </lineage>
</organism>
<dbReference type="SUPFAM" id="SSF49879">
    <property type="entry name" value="SMAD/FHA domain"/>
    <property type="match status" value="1"/>
</dbReference>
<dbReference type="SMART" id="SM01043">
    <property type="entry name" value="BTAD"/>
    <property type="match status" value="1"/>
</dbReference>
<dbReference type="InterPro" id="IPR016032">
    <property type="entry name" value="Sig_transdc_resp-reg_C-effctor"/>
</dbReference>
<dbReference type="PANTHER" id="PTHR35807:SF1">
    <property type="entry name" value="TRANSCRIPTIONAL REGULATOR REDD"/>
    <property type="match status" value="1"/>
</dbReference>
<evidence type="ECO:0000256" key="3">
    <source>
        <dbReference type="ARBA" id="ARBA00023163"/>
    </source>
</evidence>
<keyword evidence="1" id="KW-0597">Phosphoprotein</keyword>
<dbReference type="PANTHER" id="PTHR35807">
    <property type="entry name" value="TRANSCRIPTIONAL REGULATOR REDD-RELATED"/>
    <property type="match status" value="1"/>
</dbReference>
<feature type="compositionally biased region" description="Low complexity" evidence="4">
    <location>
        <begin position="263"/>
        <end position="274"/>
    </location>
</feature>
<dbReference type="GO" id="GO:0003677">
    <property type="term" value="F:DNA binding"/>
    <property type="evidence" value="ECO:0007669"/>
    <property type="project" value="InterPro"/>
</dbReference>
<dbReference type="PROSITE" id="PS50006">
    <property type="entry name" value="FHA_DOMAIN"/>
    <property type="match status" value="1"/>
</dbReference>
<dbReference type="RefSeq" id="WP_181584871.1">
    <property type="nucleotide sequence ID" value="NZ_CP059399.1"/>
</dbReference>
<dbReference type="KEGG" id="nhu:H0264_17040"/>
<dbReference type="CDD" id="cd00060">
    <property type="entry name" value="FHA"/>
    <property type="match status" value="1"/>
</dbReference>
<evidence type="ECO:0000256" key="4">
    <source>
        <dbReference type="SAM" id="MobiDB-lite"/>
    </source>
</evidence>
<dbReference type="GO" id="GO:0006355">
    <property type="term" value="P:regulation of DNA-templated transcription"/>
    <property type="evidence" value="ECO:0007669"/>
    <property type="project" value="InterPro"/>
</dbReference>
<keyword evidence="3" id="KW-0804">Transcription</keyword>